<keyword evidence="3" id="KW-1185">Reference proteome</keyword>
<sequence length="172" mass="18022">MMAAARRRAVVGVAATAVSLSVAFSGSPQAAAQPPLPAAPPQQVDQLGDFVYDQLFAVGVQVYERVTVKKELVNSPRPTIFYLPVLKRLHSPRDGKPGTLRYGFIGSPLPEAFTTQPIANPSSPRLGTGHIIPVDPVTYASPGFSELCVGDMTDGRPIGPLAGGSLAGWCPS</sequence>
<evidence type="ECO:0008006" key="4">
    <source>
        <dbReference type="Google" id="ProtNLM"/>
    </source>
</evidence>
<feature type="chain" id="PRO_5039250713" description="Triacylglycerol lipase" evidence="1">
    <location>
        <begin position="31"/>
        <end position="172"/>
    </location>
</feature>
<evidence type="ECO:0000313" key="3">
    <source>
        <dbReference type="Proteomes" id="UP000053405"/>
    </source>
</evidence>
<feature type="signal peptide" evidence="1">
    <location>
        <begin position="1"/>
        <end position="30"/>
    </location>
</feature>
<keyword evidence="1" id="KW-0732">Signal</keyword>
<dbReference type="Proteomes" id="UP000053405">
    <property type="component" value="Unassembled WGS sequence"/>
</dbReference>
<accession>L7L8H8</accession>
<proteinExistence type="predicted"/>
<comment type="caution">
    <text evidence="2">The sequence shown here is derived from an EMBL/GenBank/DDBJ whole genome shotgun (WGS) entry which is preliminary data.</text>
</comment>
<dbReference type="PROSITE" id="PS51318">
    <property type="entry name" value="TAT"/>
    <property type="match status" value="1"/>
</dbReference>
<dbReference type="EMBL" id="BANT01000015">
    <property type="protein sequence ID" value="GAC57031.1"/>
    <property type="molecule type" value="Genomic_DNA"/>
</dbReference>
<evidence type="ECO:0000313" key="2">
    <source>
        <dbReference type="EMBL" id="GAC57031.1"/>
    </source>
</evidence>
<dbReference type="AlphaFoldDB" id="L7L8H8"/>
<reference evidence="2 3" key="1">
    <citation type="submission" date="2012-12" db="EMBL/GenBank/DDBJ databases">
        <title>Whole genome shotgun sequence of Gordonia hirsuta NBRC 16056.</title>
        <authorList>
            <person name="Isaki-Nakamura S."/>
            <person name="Hosoyama A."/>
            <person name="Tsuchikane K."/>
            <person name="Katsumata H."/>
            <person name="Baba S."/>
            <person name="Yamazaki S."/>
            <person name="Fujita N."/>
        </authorList>
    </citation>
    <scope>NUCLEOTIDE SEQUENCE [LARGE SCALE GENOMIC DNA]</scope>
    <source>
        <strain evidence="2 3">NBRC 16056</strain>
    </source>
</reference>
<organism evidence="2 3">
    <name type="scientific">Gordonia hirsuta DSM 44140 = NBRC 16056</name>
    <dbReference type="NCBI Taxonomy" id="1121927"/>
    <lineage>
        <taxon>Bacteria</taxon>
        <taxon>Bacillati</taxon>
        <taxon>Actinomycetota</taxon>
        <taxon>Actinomycetes</taxon>
        <taxon>Mycobacteriales</taxon>
        <taxon>Gordoniaceae</taxon>
        <taxon>Gordonia</taxon>
    </lineage>
</organism>
<dbReference type="RefSeq" id="WP_005938405.1">
    <property type="nucleotide sequence ID" value="NZ_ATVK01000008.1"/>
</dbReference>
<gene>
    <name evidence="2" type="ORF">GOHSU_15_00230</name>
</gene>
<protein>
    <recommendedName>
        <fullName evidence="4">Triacylglycerol lipase</fullName>
    </recommendedName>
</protein>
<dbReference type="eggNOG" id="ENOG5031W31">
    <property type="taxonomic scope" value="Bacteria"/>
</dbReference>
<dbReference type="OrthoDB" id="4376368at2"/>
<evidence type="ECO:0000256" key="1">
    <source>
        <dbReference type="SAM" id="SignalP"/>
    </source>
</evidence>
<name>L7L8H8_9ACTN</name>
<dbReference type="InterPro" id="IPR006311">
    <property type="entry name" value="TAT_signal"/>
</dbReference>